<keyword evidence="2" id="KW-1185">Reference proteome</keyword>
<dbReference type="EMBL" id="BPLR01002956">
    <property type="protein sequence ID" value="GIX79636.1"/>
    <property type="molecule type" value="Genomic_DNA"/>
</dbReference>
<dbReference type="Proteomes" id="UP001054945">
    <property type="component" value="Unassembled WGS sequence"/>
</dbReference>
<evidence type="ECO:0000313" key="1">
    <source>
        <dbReference type="EMBL" id="GIX79636.1"/>
    </source>
</evidence>
<evidence type="ECO:0000313" key="2">
    <source>
        <dbReference type="Proteomes" id="UP001054945"/>
    </source>
</evidence>
<accession>A0AAV4N5C5</accession>
<reference evidence="1 2" key="1">
    <citation type="submission" date="2021-06" db="EMBL/GenBank/DDBJ databases">
        <title>Caerostris extrusa draft genome.</title>
        <authorList>
            <person name="Kono N."/>
            <person name="Arakawa K."/>
        </authorList>
    </citation>
    <scope>NUCLEOTIDE SEQUENCE [LARGE SCALE GENOMIC DNA]</scope>
</reference>
<gene>
    <name evidence="1" type="ORF">CEXT_401871</name>
</gene>
<dbReference type="AlphaFoldDB" id="A0AAV4N5C5"/>
<sequence length="115" mass="12894">MLSDSFPHMLTPYGLFSLFSIAEISKSNCVLEIWPSETFLFCCYERIWNLVGGIVIRVLPTHMRTPQCTTTSGLSFPTRPKESSVFVPQLLTDAERQSIALVPGHAFKRGFDPIA</sequence>
<protein>
    <submittedName>
        <fullName evidence="1">Uncharacterized protein</fullName>
    </submittedName>
</protein>
<name>A0AAV4N5C5_CAEEX</name>
<proteinExistence type="predicted"/>
<organism evidence="1 2">
    <name type="scientific">Caerostris extrusa</name>
    <name type="common">Bark spider</name>
    <name type="synonym">Caerostris bankana</name>
    <dbReference type="NCBI Taxonomy" id="172846"/>
    <lineage>
        <taxon>Eukaryota</taxon>
        <taxon>Metazoa</taxon>
        <taxon>Ecdysozoa</taxon>
        <taxon>Arthropoda</taxon>
        <taxon>Chelicerata</taxon>
        <taxon>Arachnida</taxon>
        <taxon>Araneae</taxon>
        <taxon>Araneomorphae</taxon>
        <taxon>Entelegynae</taxon>
        <taxon>Araneoidea</taxon>
        <taxon>Araneidae</taxon>
        <taxon>Caerostris</taxon>
    </lineage>
</organism>
<comment type="caution">
    <text evidence="1">The sequence shown here is derived from an EMBL/GenBank/DDBJ whole genome shotgun (WGS) entry which is preliminary data.</text>
</comment>